<dbReference type="EMBL" id="VXIS01000157">
    <property type="protein sequence ID" value="KAA8900208.1"/>
    <property type="molecule type" value="Genomic_DNA"/>
</dbReference>
<dbReference type="Proteomes" id="UP000326924">
    <property type="component" value="Unassembled WGS sequence"/>
</dbReference>
<dbReference type="AlphaFoldDB" id="A0A5J5EQU0"/>
<dbReference type="GO" id="GO:0046872">
    <property type="term" value="F:metal ion binding"/>
    <property type="evidence" value="ECO:0007669"/>
    <property type="project" value="UniProtKB-KW"/>
</dbReference>
<feature type="transmembrane region" description="Helical" evidence="8">
    <location>
        <begin position="277"/>
        <end position="297"/>
    </location>
</feature>
<reference evidence="9 10" key="1">
    <citation type="submission" date="2019-09" db="EMBL/GenBank/DDBJ databases">
        <title>Draft genome of the ectomycorrhizal ascomycete Sphaerosporella brunnea.</title>
        <authorList>
            <consortium name="DOE Joint Genome Institute"/>
            <person name="Benucci G.M."/>
            <person name="Marozzi G."/>
            <person name="Antonielli L."/>
            <person name="Sanchez S."/>
            <person name="Marco P."/>
            <person name="Wang X."/>
            <person name="Falini L.B."/>
            <person name="Barry K."/>
            <person name="Haridas S."/>
            <person name="Lipzen A."/>
            <person name="Labutti K."/>
            <person name="Grigoriev I.V."/>
            <person name="Murat C."/>
            <person name="Martin F."/>
            <person name="Albertini E."/>
            <person name="Donnini D."/>
            <person name="Bonito G."/>
        </authorList>
    </citation>
    <scope>NUCLEOTIDE SEQUENCE [LARGE SCALE GENOMIC DNA]</scope>
    <source>
        <strain evidence="9 10">Sb_GMNB300</strain>
    </source>
</reference>
<dbReference type="GO" id="GO:0006882">
    <property type="term" value="P:intracellular zinc ion homeostasis"/>
    <property type="evidence" value="ECO:0007669"/>
    <property type="project" value="TreeGrafter"/>
</dbReference>
<sequence>MTSHTLTQRKKRTAAMPTASAPPPRQPQRLLSYAELAPWQQDNEYLLHGYRAESRSVSLCLRSWSYLHNESVNIYSHLVPAVFALFFEVASERGLFQRWYPEATGRDRFVLTFFLLSAALCLGTSAMYHTLLSHSEHVAHVWVRLDFLGIIALIEGFFVSGIYVAFYCEPRLQRIYWTMITTLGIFSAILIVNPRFQGRRWRSFRLLTFVTTGLSAFAPIAHGLKLFGWEEMFKQSGLPYYLFEGLLICIGAYCYNGHIPEKFRPGAFDIWGASHQLFHLLVVAAVGVHLAAIRSAFEFKYVNKTCAA</sequence>
<proteinExistence type="inferred from homology"/>
<feature type="transmembrane region" description="Helical" evidence="8">
    <location>
        <begin position="204"/>
        <end position="226"/>
    </location>
</feature>
<evidence type="ECO:0000313" key="10">
    <source>
        <dbReference type="Proteomes" id="UP000326924"/>
    </source>
</evidence>
<evidence type="ECO:0000256" key="7">
    <source>
        <dbReference type="SAM" id="MobiDB-lite"/>
    </source>
</evidence>
<keyword evidence="5 8" id="KW-0472">Membrane</keyword>
<evidence type="ECO:0000256" key="5">
    <source>
        <dbReference type="ARBA" id="ARBA00023136"/>
    </source>
</evidence>
<organism evidence="9 10">
    <name type="scientific">Sphaerosporella brunnea</name>
    <dbReference type="NCBI Taxonomy" id="1250544"/>
    <lineage>
        <taxon>Eukaryota</taxon>
        <taxon>Fungi</taxon>
        <taxon>Dikarya</taxon>
        <taxon>Ascomycota</taxon>
        <taxon>Pezizomycotina</taxon>
        <taxon>Pezizomycetes</taxon>
        <taxon>Pezizales</taxon>
        <taxon>Pyronemataceae</taxon>
        <taxon>Sphaerosporella</taxon>
    </lineage>
</organism>
<dbReference type="InParanoid" id="A0A5J5EQU0"/>
<protein>
    <submittedName>
        <fullName evidence="9">MPR-like GPCR protein</fullName>
    </submittedName>
</protein>
<evidence type="ECO:0000256" key="6">
    <source>
        <dbReference type="PIRSR" id="PIRSR604254-1"/>
    </source>
</evidence>
<evidence type="ECO:0000313" key="9">
    <source>
        <dbReference type="EMBL" id="KAA8900208.1"/>
    </source>
</evidence>
<dbReference type="OrthoDB" id="529367at2759"/>
<feature type="transmembrane region" description="Helical" evidence="8">
    <location>
        <begin position="238"/>
        <end position="256"/>
    </location>
</feature>
<evidence type="ECO:0000256" key="8">
    <source>
        <dbReference type="SAM" id="Phobius"/>
    </source>
</evidence>
<dbReference type="GO" id="GO:0016020">
    <property type="term" value="C:membrane"/>
    <property type="evidence" value="ECO:0007669"/>
    <property type="project" value="UniProtKB-SubCell"/>
</dbReference>
<dbReference type="InterPro" id="IPR004254">
    <property type="entry name" value="AdipoR/HlyIII-related"/>
</dbReference>
<evidence type="ECO:0000256" key="4">
    <source>
        <dbReference type="ARBA" id="ARBA00022989"/>
    </source>
</evidence>
<keyword evidence="4 8" id="KW-1133">Transmembrane helix</keyword>
<dbReference type="PANTHER" id="PTHR20855:SF52">
    <property type="entry name" value="ADIPONECTIN RECEPTOR PROTEIN"/>
    <property type="match status" value="1"/>
</dbReference>
<accession>A0A5J5EQU0</accession>
<feature type="binding site" evidence="6">
    <location>
        <position position="279"/>
    </location>
    <ligand>
        <name>Zn(2+)</name>
        <dbReference type="ChEBI" id="CHEBI:29105"/>
    </ligand>
</feature>
<dbReference type="PANTHER" id="PTHR20855">
    <property type="entry name" value="ADIPOR/PROGESTIN RECEPTOR-RELATED"/>
    <property type="match status" value="1"/>
</dbReference>
<dbReference type="Pfam" id="PF03006">
    <property type="entry name" value="HlyIII"/>
    <property type="match status" value="1"/>
</dbReference>
<comment type="caution">
    <text evidence="9">The sequence shown here is derived from an EMBL/GenBank/DDBJ whole genome shotgun (WGS) entry which is preliminary data.</text>
</comment>
<feature type="region of interest" description="Disordered" evidence="7">
    <location>
        <begin position="1"/>
        <end position="26"/>
    </location>
</feature>
<keyword evidence="3 8" id="KW-0812">Transmembrane</keyword>
<keyword evidence="10" id="KW-1185">Reference proteome</keyword>
<comment type="subcellular location">
    <subcellularLocation>
        <location evidence="1">Membrane</location>
        <topology evidence="1">Multi-pass membrane protein</topology>
    </subcellularLocation>
</comment>
<evidence type="ECO:0000256" key="3">
    <source>
        <dbReference type="ARBA" id="ARBA00022692"/>
    </source>
</evidence>
<keyword evidence="6" id="KW-0862">Zinc</keyword>
<evidence type="ECO:0000256" key="2">
    <source>
        <dbReference type="ARBA" id="ARBA00007018"/>
    </source>
</evidence>
<feature type="transmembrane region" description="Helical" evidence="8">
    <location>
        <begin position="109"/>
        <end position="129"/>
    </location>
</feature>
<name>A0A5J5EQU0_9PEZI</name>
<feature type="transmembrane region" description="Helical" evidence="8">
    <location>
        <begin position="175"/>
        <end position="192"/>
    </location>
</feature>
<comment type="similarity">
    <text evidence="2">Belongs to the ADIPOR family.</text>
</comment>
<feature type="transmembrane region" description="Helical" evidence="8">
    <location>
        <begin position="141"/>
        <end position="163"/>
    </location>
</feature>
<evidence type="ECO:0000256" key="1">
    <source>
        <dbReference type="ARBA" id="ARBA00004141"/>
    </source>
</evidence>
<keyword evidence="6" id="KW-0479">Metal-binding</keyword>
<gene>
    <name evidence="9" type="ORF">FN846DRAFT_989108</name>
</gene>
<feature type="binding site" evidence="6">
    <location>
        <position position="129"/>
    </location>
    <ligand>
        <name>Zn(2+)</name>
        <dbReference type="ChEBI" id="CHEBI:29105"/>
    </ligand>
</feature>
<dbReference type="GO" id="GO:0038023">
    <property type="term" value="F:signaling receptor activity"/>
    <property type="evidence" value="ECO:0007669"/>
    <property type="project" value="TreeGrafter"/>
</dbReference>
<feature type="binding site" evidence="6">
    <location>
        <position position="275"/>
    </location>
    <ligand>
        <name>Zn(2+)</name>
        <dbReference type="ChEBI" id="CHEBI:29105"/>
    </ligand>
</feature>